<dbReference type="AlphaFoldDB" id="A0AA42WVZ6"/>
<accession>A0AA42WVZ6</accession>
<protein>
    <submittedName>
        <fullName evidence="2">DUF6499 domain-containing protein</fullName>
    </submittedName>
</protein>
<dbReference type="EMBL" id="JAOCKX010000024">
    <property type="protein sequence ID" value="MDH2132758.1"/>
    <property type="molecule type" value="Genomic_DNA"/>
</dbReference>
<comment type="caution">
    <text evidence="2">The sequence shown here is derived from an EMBL/GenBank/DDBJ whole genome shotgun (WGS) entry which is preliminary data.</text>
</comment>
<dbReference type="Pfam" id="PF20109">
    <property type="entry name" value="Trans_reg_dom"/>
    <property type="match status" value="1"/>
</dbReference>
<proteinExistence type="predicted"/>
<evidence type="ECO:0000313" key="2">
    <source>
        <dbReference type="EMBL" id="MDH2132758.1"/>
    </source>
</evidence>
<evidence type="ECO:0000313" key="3">
    <source>
        <dbReference type="Proteomes" id="UP001162318"/>
    </source>
</evidence>
<gene>
    <name evidence="2" type="ORF">N5J77_16650</name>
</gene>
<dbReference type="InterPro" id="IPR045465">
    <property type="entry name" value="Trans_reg_dom"/>
</dbReference>
<reference evidence="2" key="1">
    <citation type="submission" date="2022-09" db="EMBL/GenBank/DDBJ databases">
        <title>Intensive care unit water sources are persistently colonized with multi-drug resistant bacteria and are the site of extensive horizontal gene transfer of antibiotic resistance genes.</title>
        <authorList>
            <person name="Diorio-Toth L."/>
        </authorList>
    </citation>
    <scope>NUCLEOTIDE SEQUENCE</scope>
    <source>
        <strain evidence="2">GD03659</strain>
    </source>
</reference>
<organism evidence="2 3">
    <name type="scientific">Sphingobium yanoikuyae</name>
    <name type="common">Sphingomonas yanoikuyae</name>
    <dbReference type="NCBI Taxonomy" id="13690"/>
    <lineage>
        <taxon>Bacteria</taxon>
        <taxon>Pseudomonadati</taxon>
        <taxon>Pseudomonadota</taxon>
        <taxon>Alphaproteobacteria</taxon>
        <taxon>Sphingomonadales</taxon>
        <taxon>Sphingomonadaceae</taxon>
        <taxon>Sphingobium</taxon>
    </lineage>
</organism>
<sequence>MGGNEAAGRQQLDLPGFAQEFLRRNPRYRAEYHALAILPAGQAPSAREVMARRWGLSFPLCPRHVCRSAARALASAGGAGGPHPGHRAV</sequence>
<name>A0AA42WVZ6_SPHYA</name>
<dbReference type="RefSeq" id="WP_234780547.1">
    <property type="nucleotide sequence ID" value="NZ_DAMCSO010000001.1"/>
</dbReference>
<feature type="domain" description="Transcriptional regulator-like" evidence="1">
    <location>
        <begin position="9"/>
        <end position="59"/>
    </location>
</feature>
<dbReference type="Proteomes" id="UP001162318">
    <property type="component" value="Unassembled WGS sequence"/>
</dbReference>
<evidence type="ECO:0000259" key="1">
    <source>
        <dbReference type="Pfam" id="PF20109"/>
    </source>
</evidence>